<keyword evidence="1" id="KW-0413">Isomerase</keyword>
<evidence type="ECO:0000313" key="1">
    <source>
        <dbReference type="EMBL" id="MBP1889622.1"/>
    </source>
</evidence>
<dbReference type="RefSeq" id="WP_209796430.1">
    <property type="nucleotide sequence ID" value="NZ_JAGGJZ010000003.1"/>
</dbReference>
<organism evidence="1 2">
    <name type="scientific">Clostridium moniliforme</name>
    <dbReference type="NCBI Taxonomy" id="39489"/>
    <lineage>
        <taxon>Bacteria</taxon>
        <taxon>Bacillati</taxon>
        <taxon>Bacillota</taxon>
        <taxon>Clostridia</taxon>
        <taxon>Eubacteriales</taxon>
        <taxon>Clostridiaceae</taxon>
        <taxon>Clostridium</taxon>
    </lineage>
</organism>
<name>A0ABS4F0K4_9CLOT</name>
<keyword evidence="2" id="KW-1185">Reference proteome</keyword>
<reference evidence="1 2" key="1">
    <citation type="submission" date="2021-03" db="EMBL/GenBank/DDBJ databases">
        <title>Genomic Encyclopedia of Type Strains, Phase IV (KMG-IV): sequencing the most valuable type-strain genomes for metagenomic binning, comparative biology and taxonomic classification.</title>
        <authorList>
            <person name="Goeker M."/>
        </authorList>
    </citation>
    <scope>NUCLEOTIDE SEQUENCE [LARGE SCALE GENOMIC DNA]</scope>
    <source>
        <strain evidence="1 2">DSM 3984</strain>
    </source>
</reference>
<dbReference type="GO" id="GO:0004619">
    <property type="term" value="F:phosphoglycerate mutase activity"/>
    <property type="evidence" value="ECO:0007669"/>
    <property type="project" value="UniProtKB-EC"/>
</dbReference>
<dbReference type="Gene3D" id="3.30.70.2130">
    <property type="entry name" value="Metalloenzyme domain"/>
    <property type="match status" value="1"/>
</dbReference>
<protein>
    <submittedName>
        <fullName evidence="1">2,3-bisphosphoglycerate-independent phosphoglycerate mutase</fullName>
        <ecNumber evidence="1">5.4.2.12</ecNumber>
    </submittedName>
</protein>
<dbReference type="PANTHER" id="PTHR31209:SF0">
    <property type="entry name" value="METALLOENZYME DOMAIN-CONTAINING PROTEIN"/>
    <property type="match status" value="1"/>
</dbReference>
<dbReference type="Gene3D" id="3.40.720.10">
    <property type="entry name" value="Alkaline Phosphatase, subunit A"/>
    <property type="match status" value="1"/>
</dbReference>
<dbReference type="Pfam" id="PF10143">
    <property type="entry name" value="PhosphMutase"/>
    <property type="match status" value="1"/>
</dbReference>
<dbReference type="EMBL" id="JAGGJZ010000003">
    <property type="protein sequence ID" value="MBP1889622.1"/>
    <property type="molecule type" value="Genomic_DNA"/>
</dbReference>
<comment type="caution">
    <text evidence="1">The sequence shown here is derived from an EMBL/GenBank/DDBJ whole genome shotgun (WGS) entry which is preliminary data.</text>
</comment>
<dbReference type="InterPro" id="IPR017850">
    <property type="entry name" value="Alkaline_phosphatase_core_sf"/>
</dbReference>
<dbReference type="PANTHER" id="PTHR31209">
    <property type="entry name" value="COFACTOR-INDEPENDENT PHOSPHOGLYCERATE MUTASE"/>
    <property type="match status" value="1"/>
</dbReference>
<dbReference type="EC" id="5.4.2.12" evidence="1"/>
<proteinExistence type="predicted"/>
<evidence type="ECO:0000313" key="2">
    <source>
        <dbReference type="Proteomes" id="UP000783390"/>
    </source>
</evidence>
<accession>A0ABS4F0K4</accession>
<dbReference type="SUPFAM" id="SSF53649">
    <property type="entry name" value="Alkaline phosphatase-like"/>
    <property type="match status" value="1"/>
</dbReference>
<dbReference type="Proteomes" id="UP000783390">
    <property type="component" value="Unassembled WGS sequence"/>
</dbReference>
<gene>
    <name evidence="1" type="ORF">J2Z53_001205</name>
</gene>
<dbReference type="InterPro" id="IPR004456">
    <property type="entry name" value="Pglycerate_mutase_ApgM"/>
</dbReference>
<dbReference type="InterPro" id="IPR042253">
    <property type="entry name" value="Pglycerate_mutase_ApgM_sf"/>
</dbReference>
<sequence>MKDKKVLIILDGYFENTSEIKDIINLNFEKLQKKSKFFYRGQIDNSLLEYDVDSLNCIFNILGYSPKENKIYERAYFEALSMGYNLSLDKSLLRCNLVKVNNGRLIDFTGGLSTKDMDLLISKFIDNLKDKKEFNKYFNLLHCDSYRNLLFVNEKYEKLNNIVFLKPHSNVGEYIKDILPKMQGENSESLNLLLKFIKFSYNYFKTLGYEGLMLYPWGLSKRSEIAPLTEKYNINGGVISGIDLVKGMGKSLGLKVIKLKESTGDYDTSLIEKFNKAKENLNNLDFLLIHINGCDEIAHRKDTKGKVLFLEKIFKELINPLVEEINKKYNYSLLITGDHITNSLTGNHERGKGEFLLLNSKEKNINFHSESKELINLIFI</sequence>